<organism evidence="1 2">
    <name type="scientific">Laodelphax striatellus</name>
    <name type="common">Small brown planthopper</name>
    <name type="synonym">Delphax striatella</name>
    <dbReference type="NCBI Taxonomy" id="195883"/>
    <lineage>
        <taxon>Eukaryota</taxon>
        <taxon>Metazoa</taxon>
        <taxon>Ecdysozoa</taxon>
        <taxon>Arthropoda</taxon>
        <taxon>Hexapoda</taxon>
        <taxon>Insecta</taxon>
        <taxon>Pterygota</taxon>
        <taxon>Neoptera</taxon>
        <taxon>Paraneoptera</taxon>
        <taxon>Hemiptera</taxon>
        <taxon>Auchenorrhyncha</taxon>
        <taxon>Fulgoroidea</taxon>
        <taxon>Delphacidae</taxon>
        <taxon>Criomorphinae</taxon>
        <taxon>Laodelphax</taxon>
    </lineage>
</organism>
<dbReference type="EMBL" id="QKKF02002619">
    <property type="protein sequence ID" value="RZF48205.1"/>
    <property type="molecule type" value="Genomic_DNA"/>
</dbReference>
<dbReference type="Proteomes" id="UP000291343">
    <property type="component" value="Unassembled WGS sequence"/>
</dbReference>
<evidence type="ECO:0000313" key="2">
    <source>
        <dbReference type="Proteomes" id="UP000291343"/>
    </source>
</evidence>
<keyword evidence="2" id="KW-1185">Reference proteome</keyword>
<sequence>MVCGYDGQKWVSAVPRCFVLLSLFRAERSLEWQTVAAVAACVGDWHSGAESQRDAGAIRSTLCHRVINRREQRRRGRGGAKKAREEKCPLMIIRVRRRFVECGAARPGSQWQGRACAASTNQRGAVDRRWGAFGRFLFIIRVRAQTERRCVSVRMSFADEMRTAQ</sequence>
<evidence type="ECO:0000313" key="1">
    <source>
        <dbReference type="EMBL" id="RZF48205.1"/>
    </source>
</evidence>
<dbReference type="InParanoid" id="A0A482XPY5"/>
<comment type="caution">
    <text evidence="1">The sequence shown here is derived from an EMBL/GenBank/DDBJ whole genome shotgun (WGS) entry which is preliminary data.</text>
</comment>
<proteinExistence type="predicted"/>
<accession>A0A482XPY5</accession>
<gene>
    <name evidence="1" type="ORF">LSTR_LSTR006172</name>
</gene>
<reference evidence="1 2" key="1">
    <citation type="journal article" date="2017" name="Gigascience">
        <title>Genome sequence of the small brown planthopper, Laodelphax striatellus.</title>
        <authorList>
            <person name="Zhu J."/>
            <person name="Jiang F."/>
            <person name="Wang X."/>
            <person name="Yang P."/>
            <person name="Bao Y."/>
            <person name="Zhao W."/>
            <person name="Wang W."/>
            <person name="Lu H."/>
            <person name="Wang Q."/>
            <person name="Cui N."/>
            <person name="Li J."/>
            <person name="Chen X."/>
            <person name="Luo L."/>
            <person name="Yu J."/>
            <person name="Kang L."/>
            <person name="Cui F."/>
        </authorList>
    </citation>
    <scope>NUCLEOTIDE SEQUENCE [LARGE SCALE GENOMIC DNA]</scope>
    <source>
        <strain evidence="1">Lst14</strain>
    </source>
</reference>
<protein>
    <submittedName>
        <fullName evidence="1">Uncharacterized protein</fullName>
    </submittedName>
</protein>
<dbReference type="AlphaFoldDB" id="A0A482XPY5"/>
<name>A0A482XPY5_LAOST</name>